<dbReference type="AlphaFoldDB" id="W1PXZ1"/>
<reference evidence="2" key="1">
    <citation type="journal article" date="2013" name="Science">
        <title>The Amborella genome and the evolution of flowering plants.</title>
        <authorList>
            <consortium name="Amborella Genome Project"/>
        </authorList>
    </citation>
    <scope>NUCLEOTIDE SEQUENCE [LARGE SCALE GENOMIC DNA]</scope>
</reference>
<name>W1PXZ1_AMBTC</name>
<protein>
    <submittedName>
        <fullName evidence="1">Uncharacterized protein</fullName>
    </submittedName>
</protein>
<dbReference type="EMBL" id="KI392596">
    <property type="protein sequence ID" value="ERN12899.1"/>
    <property type="molecule type" value="Genomic_DNA"/>
</dbReference>
<proteinExistence type="predicted"/>
<dbReference type="Proteomes" id="UP000017836">
    <property type="component" value="Unassembled WGS sequence"/>
</dbReference>
<organism evidence="1 2">
    <name type="scientific">Amborella trichopoda</name>
    <dbReference type="NCBI Taxonomy" id="13333"/>
    <lineage>
        <taxon>Eukaryota</taxon>
        <taxon>Viridiplantae</taxon>
        <taxon>Streptophyta</taxon>
        <taxon>Embryophyta</taxon>
        <taxon>Tracheophyta</taxon>
        <taxon>Spermatophyta</taxon>
        <taxon>Magnoliopsida</taxon>
        <taxon>Amborellales</taxon>
        <taxon>Amborellaceae</taxon>
        <taxon>Amborella</taxon>
    </lineage>
</organism>
<keyword evidence="2" id="KW-1185">Reference proteome</keyword>
<evidence type="ECO:0000313" key="1">
    <source>
        <dbReference type="EMBL" id="ERN12899.1"/>
    </source>
</evidence>
<accession>W1PXZ1</accession>
<dbReference type="HOGENOM" id="CLU_1519875_0_0_1"/>
<evidence type="ECO:0000313" key="2">
    <source>
        <dbReference type="Proteomes" id="UP000017836"/>
    </source>
</evidence>
<dbReference type="PANTHER" id="PTHR36741:SF1">
    <property type="entry name" value="OS07G0100500 PROTEIN"/>
    <property type="match status" value="1"/>
</dbReference>
<gene>
    <name evidence="1" type="ORF">AMTR_s00050p00185180</name>
</gene>
<dbReference type="Gramene" id="ERN12899">
    <property type="protein sequence ID" value="ERN12899"/>
    <property type="gene ID" value="AMTR_s00050p00185180"/>
</dbReference>
<sequence>MHVMINKQIYAFCRSNTHSAWSSRSANILGFVPSLLGRYLISVCHRKAHLNLTFLPSSDLRFSFVGDDGCMERLAVLSPDDDNAVATIEEIPADTSGRSFEIKLPGSSVFYFWLSEKSYAPWKRVTQQAVCVTQRLHPPSSPSNGSLGINLSGPSRHINVVAVYLRPILQWEQPVYK</sequence>
<dbReference type="PANTHER" id="PTHR36741">
    <property type="entry name" value="OS07G0100500 PROTEIN"/>
    <property type="match status" value="1"/>
</dbReference>